<gene>
    <name evidence="10" type="ORF">SAMN05443550_109197</name>
</gene>
<sequence>MPTKRNPYLQLAKFSWSLGKKYRTVQIFYYVIFILSITVSSLNPFLYKWLIDEIQTTTHILQAIWIFATLSVFLKIFEWLVYAPAYFKTRNIGFELSTQFLVDLHVKVMDKPTKWHQENHMGATVNRIKKSSDALKKFLNDDFHYLKVFFRFIFAMIGMIYFAPLYGVATLLIGAGIVYLTMMLDHKYLVQLNQVNEKDYLATSVLLDNLSNHQTVTSLKLHERITANFQLKIRQLAGPYFKSVTIDALKWASVEILVVVIYVVMAIGYVYDNYQPGQRFPVGGLVAMLAYTIQFTSGFQDMAWLYAMIIGTYADFSATEQLRSAQEVKRGTEEELSNTWATIMLNQVSYLHGDADARKFVLTDVDFKIKKGQKIALIGASGSGKTTLLKLMRGLYTHQEGSVWLDQKKIGWEQLEQLVLFLPQEAEIFNDSILYNLCLGLETDIPAIRQVCKMTLFDRVIERLPEGLNTVIDQRGGNLSGGERQLLALTRCILLDRSSQLLLFDEPTSSIDPSGEAVLLKNIFSFYSDKSVVFTLHRHYLLPMFDYIYLMEEGRVIWKGTYQNMLSDELVSKYVNQKTAIKYE</sequence>
<evidence type="ECO:0000256" key="6">
    <source>
        <dbReference type="ARBA" id="ARBA00023136"/>
    </source>
</evidence>
<reference evidence="10 11" key="1">
    <citation type="submission" date="2016-10" db="EMBL/GenBank/DDBJ databases">
        <authorList>
            <person name="de Groot N.N."/>
        </authorList>
    </citation>
    <scope>NUCLEOTIDE SEQUENCE [LARGE SCALE GENOMIC DNA]</scope>
    <source>
        <strain evidence="10 11">DSM 19033</strain>
    </source>
</reference>
<dbReference type="SUPFAM" id="SSF90123">
    <property type="entry name" value="ABC transporter transmembrane region"/>
    <property type="match status" value="1"/>
</dbReference>
<dbReference type="PANTHER" id="PTHR24221:SF654">
    <property type="entry name" value="ATP-BINDING CASSETTE SUB-FAMILY B MEMBER 6"/>
    <property type="match status" value="1"/>
</dbReference>
<proteinExistence type="predicted"/>
<dbReference type="GO" id="GO:0140359">
    <property type="term" value="F:ABC-type transporter activity"/>
    <property type="evidence" value="ECO:0007669"/>
    <property type="project" value="InterPro"/>
</dbReference>
<feature type="domain" description="ABC transporter" evidence="8">
    <location>
        <begin position="343"/>
        <end position="578"/>
    </location>
</feature>
<evidence type="ECO:0000259" key="9">
    <source>
        <dbReference type="PROSITE" id="PS50929"/>
    </source>
</evidence>
<dbReference type="InterPro" id="IPR003439">
    <property type="entry name" value="ABC_transporter-like_ATP-bd"/>
</dbReference>
<feature type="transmembrane region" description="Helical" evidence="7">
    <location>
        <begin position="152"/>
        <end position="180"/>
    </location>
</feature>
<dbReference type="InterPro" id="IPR036640">
    <property type="entry name" value="ABC1_TM_sf"/>
</dbReference>
<dbReference type="SMART" id="SM00382">
    <property type="entry name" value="AAA"/>
    <property type="match status" value="1"/>
</dbReference>
<evidence type="ECO:0000256" key="3">
    <source>
        <dbReference type="ARBA" id="ARBA00022741"/>
    </source>
</evidence>
<evidence type="ECO:0000313" key="11">
    <source>
        <dbReference type="Proteomes" id="UP000198850"/>
    </source>
</evidence>
<evidence type="ECO:0000256" key="1">
    <source>
        <dbReference type="ARBA" id="ARBA00004651"/>
    </source>
</evidence>
<dbReference type="PROSITE" id="PS50929">
    <property type="entry name" value="ABC_TM1F"/>
    <property type="match status" value="1"/>
</dbReference>
<dbReference type="Proteomes" id="UP000198850">
    <property type="component" value="Unassembled WGS sequence"/>
</dbReference>
<accession>A0A1H4GCC0</accession>
<dbReference type="InterPro" id="IPR027417">
    <property type="entry name" value="P-loop_NTPase"/>
</dbReference>
<dbReference type="GO" id="GO:0005886">
    <property type="term" value="C:plasma membrane"/>
    <property type="evidence" value="ECO:0007669"/>
    <property type="project" value="UniProtKB-SubCell"/>
</dbReference>
<keyword evidence="11" id="KW-1185">Reference proteome</keyword>
<dbReference type="Gene3D" id="1.20.1560.10">
    <property type="entry name" value="ABC transporter type 1, transmembrane domain"/>
    <property type="match status" value="1"/>
</dbReference>
<name>A0A1H4GCC0_9SPHI</name>
<dbReference type="OrthoDB" id="9769115at2"/>
<dbReference type="GO" id="GO:0016887">
    <property type="term" value="F:ATP hydrolysis activity"/>
    <property type="evidence" value="ECO:0007669"/>
    <property type="project" value="InterPro"/>
</dbReference>
<protein>
    <submittedName>
        <fullName evidence="10">ABC-type bacteriocin/lantibiotic exporter, contains an N-terminal double-glycine peptidase domain</fullName>
    </submittedName>
</protein>
<dbReference type="RefSeq" id="WP_090558545.1">
    <property type="nucleotide sequence ID" value="NZ_FNRA01000009.1"/>
</dbReference>
<dbReference type="PANTHER" id="PTHR24221">
    <property type="entry name" value="ATP-BINDING CASSETTE SUB-FAMILY B"/>
    <property type="match status" value="1"/>
</dbReference>
<dbReference type="SUPFAM" id="SSF52540">
    <property type="entry name" value="P-loop containing nucleoside triphosphate hydrolases"/>
    <property type="match status" value="1"/>
</dbReference>
<dbReference type="GO" id="GO:0005524">
    <property type="term" value="F:ATP binding"/>
    <property type="evidence" value="ECO:0007669"/>
    <property type="project" value="UniProtKB-KW"/>
</dbReference>
<dbReference type="Pfam" id="PF00005">
    <property type="entry name" value="ABC_tran"/>
    <property type="match status" value="1"/>
</dbReference>
<dbReference type="CDD" id="cd03228">
    <property type="entry name" value="ABCC_MRP_Like"/>
    <property type="match status" value="1"/>
</dbReference>
<evidence type="ECO:0000259" key="8">
    <source>
        <dbReference type="PROSITE" id="PS50893"/>
    </source>
</evidence>
<dbReference type="Gene3D" id="3.40.50.300">
    <property type="entry name" value="P-loop containing nucleotide triphosphate hydrolases"/>
    <property type="match status" value="1"/>
</dbReference>
<keyword evidence="3" id="KW-0547">Nucleotide-binding</keyword>
<feature type="transmembrane region" description="Helical" evidence="7">
    <location>
        <begin position="251"/>
        <end position="271"/>
    </location>
</feature>
<evidence type="ECO:0000256" key="2">
    <source>
        <dbReference type="ARBA" id="ARBA00022692"/>
    </source>
</evidence>
<keyword evidence="4" id="KW-0067">ATP-binding</keyword>
<evidence type="ECO:0000256" key="4">
    <source>
        <dbReference type="ARBA" id="ARBA00022840"/>
    </source>
</evidence>
<feature type="domain" description="ABC transmembrane type-1" evidence="9">
    <location>
        <begin position="31"/>
        <end position="311"/>
    </location>
</feature>
<evidence type="ECO:0000256" key="7">
    <source>
        <dbReference type="SAM" id="Phobius"/>
    </source>
</evidence>
<keyword evidence="6 7" id="KW-0472">Membrane</keyword>
<dbReference type="InterPro" id="IPR039421">
    <property type="entry name" value="Type_1_exporter"/>
</dbReference>
<organism evidence="10 11">
    <name type="scientific">Pedobacter hartonius</name>
    <dbReference type="NCBI Taxonomy" id="425514"/>
    <lineage>
        <taxon>Bacteria</taxon>
        <taxon>Pseudomonadati</taxon>
        <taxon>Bacteroidota</taxon>
        <taxon>Sphingobacteriia</taxon>
        <taxon>Sphingobacteriales</taxon>
        <taxon>Sphingobacteriaceae</taxon>
        <taxon>Pedobacter</taxon>
    </lineage>
</organism>
<comment type="subcellular location">
    <subcellularLocation>
        <location evidence="1">Cell membrane</location>
        <topology evidence="1">Multi-pass membrane protein</topology>
    </subcellularLocation>
</comment>
<dbReference type="InterPro" id="IPR003593">
    <property type="entry name" value="AAA+_ATPase"/>
</dbReference>
<dbReference type="PROSITE" id="PS50893">
    <property type="entry name" value="ABC_TRANSPORTER_2"/>
    <property type="match status" value="1"/>
</dbReference>
<feature type="transmembrane region" description="Helical" evidence="7">
    <location>
        <begin position="59"/>
        <end position="82"/>
    </location>
</feature>
<keyword evidence="5 7" id="KW-1133">Transmembrane helix</keyword>
<dbReference type="STRING" id="425514.SAMN05443550_109197"/>
<keyword evidence="2 7" id="KW-0812">Transmembrane</keyword>
<evidence type="ECO:0000256" key="5">
    <source>
        <dbReference type="ARBA" id="ARBA00022989"/>
    </source>
</evidence>
<dbReference type="InterPro" id="IPR011527">
    <property type="entry name" value="ABC1_TM_dom"/>
</dbReference>
<dbReference type="Pfam" id="PF00664">
    <property type="entry name" value="ABC_membrane"/>
    <property type="match status" value="1"/>
</dbReference>
<feature type="transmembrane region" description="Helical" evidence="7">
    <location>
        <begin position="27"/>
        <end position="47"/>
    </location>
</feature>
<dbReference type="AlphaFoldDB" id="A0A1H4GCC0"/>
<evidence type="ECO:0000313" key="10">
    <source>
        <dbReference type="EMBL" id="SEB06941.1"/>
    </source>
</evidence>
<dbReference type="EMBL" id="FNRA01000009">
    <property type="protein sequence ID" value="SEB06941.1"/>
    <property type="molecule type" value="Genomic_DNA"/>
</dbReference>